<name>A0A1D2VMF0_9ASCO</name>
<dbReference type="EMBL" id="KV454476">
    <property type="protein sequence ID" value="ODV62782.1"/>
    <property type="molecule type" value="Genomic_DNA"/>
</dbReference>
<dbReference type="InParanoid" id="A0A1D2VMF0"/>
<proteinExistence type="predicted"/>
<dbReference type="RefSeq" id="XP_020049089.1">
    <property type="nucleotide sequence ID" value="XM_020192612.1"/>
</dbReference>
<gene>
    <name evidence="1" type="ORF">ASCRUDRAFT_74254</name>
</gene>
<sequence length="64" mass="7171">MKKKKATEKDIKEKQLRLFSLADFGNSNCLAIRSHETAGTKEPKTGASTTFFTAIIKQQKQTLL</sequence>
<organism evidence="1 2">
    <name type="scientific">Ascoidea rubescens DSM 1968</name>
    <dbReference type="NCBI Taxonomy" id="1344418"/>
    <lineage>
        <taxon>Eukaryota</taxon>
        <taxon>Fungi</taxon>
        <taxon>Dikarya</taxon>
        <taxon>Ascomycota</taxon>
        <taxon>Saccharomycotina</taxon>
        <taxon>Saccharomycetes</taxon>
        <taxon>Ascoideaceae</taxon>
        <taxon>Ascoidea</taxon>
    </lineage>
</organism>
<dbReference type="GeneID" id="30966248"/>
<keyword evidence="2" id="KW-1185">Reference proteome</keyword>
<accession>A0A1D2VMF0</accession>
<dbReference type="AlphaFoldDB" id="A0A1D2VMF0"/>
<reference evidence="2" key="1">
    <citation type="submission" date="2016-05" db="EMBL/GenBank/DDBJ databases">
        <title>Comparative genomics of biotechnologically important yeasts.</title>
        <authorList>
            <consortium name="DOE Joint Genome Institute"/>
            <person name="Riley R."/>
            <person name="Haridas S."/>
            <person name="Wolfe K.H."/>
            <person name="Lopes M.R."/>
            <person name="Hittinger C.T."/>
            <person name="Goker M."/>
            <person name="Salamov A."/>
            <person name="Wisecaver J."/>
            <person name="Long T.M."/>
            <person name="Aerts A.L."/>
            <person name="Barry K."/>
            <person name="Choi C."/>
            <person name="Clum A."/>
            <person name="Coughlan A.Y."/>
            <person name="Deshpande S."/>
            <person name="Douglass A.P."/>
            <person name="Hanson S.J."/>
            <person name="Klenk H.-P."/>
            <person name="Labutti K."/>
            <person name="Lapidus A."/>
            <person name="Lindquist E."/>
            <person name="Lipzen A."/>
            <person name="Meier-Kolthoff J.P."/>
            <person name="Ohm R.A."/>
            <person name="Otillar R.P."/>
            <person name="Pangilinan J."/>
            <person name="Peng Y."/>
            <person name="Rokas A."/>
            <person name="Rosa C.A."/>
            <person name="Scheuner C."/>
            <person name="Sibirny A.A."/>
            <person name="Slot J.C."/>
            <person name="Stielow J.B."/>
            <person name="Sun H."/>
            <person name="Kurtzman C.P."/>
            <person name="Blackwell M."/>
            <person name="Grigoriev I.V."/>
            <person name="Jeffries T.W."/>
        </authorList>
    </citation>
    <scope>NUCLEOTIDE SEQUENCE [LARGE SCALE GENOMIC DNA]</scope>
    <source>
        <strain evidence="2">DSM 1968</strain>
    </source>
</reference>
<evidence type="ECO:0000313" key="1">
    <source>
        <dbReference type="EMBL" id="ODV62782.1"/>
    </source>
</evidence>
<dbReference type="Proteomes" id="UP000095038">
    <property type="component" value="Unassembled WGS sequence"/>
</dbReference>
<evidence type="ECO:0000313" key="2">
    <source>
        <dbReference type="Proteomes" id="UP000095038"/>
    </source>
</evidence>
<protein>
    <submittedName>
        <fullName evidence="1">Uncharacterized protein</fullName>
    </submittedName>
</protein>